<reference evidence="6 7" key="1">
    <citation type="submission" date="2019-07" db="EMBL/GenBank/DDBJ databases">
        <title>Genomes of sea-ice associated Colwellia species.</title>
        <authorList>
            <person name="Bowman J.P."/>
        </authorList>
    </citation>
    <scope>NUCLEOTIDE SEQUENCE [LARGE SCALE GENOMIC DNA]</scope>
    <source>
        <strain evidence="6 7">ACAM 459</strain>
    </source>
</reference>
<dbReference type="InterPro" id="IPR010998">
    <property type="entry name" value="Integrase_recombinase_N"/>
</dbReference>
<dbReference type="InterPro" id="IPR013762">
    <property type="entry name" value="Integrase-like_cat_sf"/>
</dbReference>
<dbReference type="GO" id="GO:0006310">
    <property type="term" value="P:DNA recombination"/>
    <property type="evidence" value="ECO:0007669"/>
    <property type="project" value="UniProtKB-KW"/>
</dbReference>
<dbReference type="OrthoDB" id="102994at2"/>
<dbReference type="PANTHER" id="PTHR30349:SF41">
    <property type="entry name" value="INTEGRASE_RECOMBINASE PROTEIN MJ0367-RELATED"/>
    <property type="match status" value="1"/>
</dbReference>
<dbReference type="SUPFAM" id="SSF56349">
    <property type="entry name" value="DNA breaking-rejoining enzymes"/>
    <property type="match status" value="1"/>
</dbReference>
<evidence type="ECO:0000256" key="4">
    <source>
        <dbReference type="ARBA" id="ARBA00023172"/>
    </source>
</evidence>
<dbReference type="InterPro" id="IPR050090">
    <property type="entry name" value="Tyrosine_recombinase_XerCD"/>
</dbReference>
<comment type="caution">
    <text evidence="6">The sequence shown here is derived from an EMBL/GenBank/DDBJ whole genome shotgun (WGS) entry which is preliminary data.</text>
</comment>
<dbReference type="EMBL" id="VOLT01000010">
    <property type="protein sequence ID" value="TWX65511.1"/>
    <property type="molecule type" value="Genomic_DNA"/>
</dbReference>
<dbReference type="InterPro" id="IPR002104">
    <property type="entry name" value="Integrase_catalytic"/>
</dbReference>
<dbReference type="GO" id="GO:0003677">
    <property type="term" value="F:DNA binding"/>
    <property type="evidence" value="ECO:0007669"/>
    <property type="project" value="UniProtKB-KW"/>
</dbReference>
<evidence type="ECO:0000313" key="6">
    <source>
        <dbReference type="EMBL" id="TWX65511.1"/>
    </source>
</evidence>
<dbReference type="PANTHER" id="PTHR30349">
    <property type="entry name" value="PHAGE INTEGRASE-RELATED"/>
    <property type="match status" value="1"/>
</dbReference>
<keyword evidence="2" id="KW-0229">DNA integration</keyword>
<accession>A0A5C6Q9R6</accession>
<name>A0A5C6Q9R6_9GAMM</name>
<keyword evidence="7" id="KW-1185">Reference proteome</keyword>
<dbReference type="RefSeq" id="WP_146790104.1">
    <property type="nucleotide sequence ID" value="NZ_VOLT01000010.1"/>
</dbReference>
<sequence length="428" mass="50030">MTTQTARHDIQDGLYVYLQDNSKRWYARFVIKTEDKGNGKWYSKATKEKELDKAIASAHIILMEYKIKAKNNLLVGSKRFKDVAAKTIQKLQIEYDDDGKFSCRDYMQALNKYHIPFFNRMYITSIDQDKIREFNNWRIEKLGRIPAKSTILTHNAAINMVFKEAIENKWMIAAQVPVLTSKGENGKRRAAFSEDEYDKVFDTLLNMIDNSRKEITKLIRELLLNYMEFAVYTGIRPGTEMDGITWGDIEMARQDNNVRFKVKVKKGKTSKHTGTRTVICRDQIWGTLETLRDRFPNRKPKDKLFRLADGKETKELGVAFRKVLEACDLKDSADGARTLYSLRHSYITWQLLRRDLRIDILAKQCGTSTAMIEQHYSHVVPSMFEEELSGVKFDKKEKKVRHINKKSLDQQIEKYKGWEAEFKKRGCI</sequence>
<evidence type="ECO:0000259" key="5">
    <source>
        <dbReference type="PROSITE" id="PS51898"/>
    </source>
</evidence>
<feature type="domain" description="Tyr recombinase" evidence="5">
    <location>
        <begin position="187"/>
        <end position="389"/>
    </location>
</feature>
<protein>
    <submittedName>
        <fullName evidence="6">Site-specific integrase</fullName>
    </submittedName>
</protein>
<comment type="similarity">
    <text evidence="1">Belongs to the 'phage' integrase family.</text>
</comment>
<organism evidence="6 7">
    <name type="scientific">Colwellia demingiae</name>
    <dbReference type="NCBI Taxonomy" id="89401"/>
    <lineage>
        <taxon>Bacteria</taxon>
        <taxon>Pseudomonadati</taxon>
        <taxon>Pseudomonadota</taxon>
        <taxon>Gammaproteobacteria</taxon>
        <taxon>Alteromonadales</taxon>
        <taxon>Colwelliaceae</taxon>
        <taxon>Colwellia</taxon>
    </lineage>
</organism>
<dbReference type="Proteomes" id="UP000321822">
    <property type="component" value="Unassembled WGS sequence"/>
</dbReference>
<evidence type="ECO:0000256" key="1">
    <source>
        <dbReference type="ARBA" id="ARBA00008857"/>
    </source>
</evidence>
<dbReference type="PROSITE" id="PS51898">
    <property type="entry name" value="TYR_RECOMBINASE"/>
    <property type="match status" value="1"/>
</dbReference>
<keyword evidence="3" id="KW-0238">DNA-binding</keyword>
<evidence type="ECO:0000256" key="3">
    <source>
        <dbReference type="ARBA" id="ARBA00023125"/>
    </source>
</evidence>
<dbReference type="GO" id="GO:0015074">
    <property type="term" value="P:DNA integration"/>
    <property type="evidence" value="ECO:0007669"/>
    <property type="project" value="UniProtKB-KW"/>
</dbReference>
<gene>
    <name evidence="6" type="ORF">ESZ36_17035</name>
</gene>
<dbReference type="InterPro" id="IPR011010">
    <property type="entry name" value="DNA_brk_join_enz"/>
</dbReference>
<dbReference type="Gene3D" id="1.10.150.130">
    <property type="match status" value="1"/>
</dbReference>
<dbReference type="Gene3D" id="1.10.443.10">
    <property type="entry name" value="Intergrase catalytic core"/>
    <property type="match status" value="1"/>
</dbReference>
<keyword evidence="4" id="KW-0233">DNA recombination</keyword>
<evidence type="ECO:0000256" key="2">
    <source>
        <dbReference type="ARBA" id="ARBA00022908"/>
    </source>
</evidence>
<dbReference type="AlphaFoldDB" id="A0A5C6Q9R6"/>
<dbReference type="CDD" id="cd00397">
    <property type="entry name" value="DNA_BRE_C"/>
    <property type="match status" value="1"/>
</dbReference>
<evidence type="ECO:0000313" key="7">
    <source>
        <dbReference type="Proteomes" id="UP000321822"/>
    </source>
</evidence>
<proteinExistence type="inferred from homology"/>